<dbReference type="GO" id="GO:0004519">
    <property type="term" value="F:endonuclease activity"/>
    <property type="evidence" value="ECO:0007669"/>
    <property type="project" value="UniProtKB-KW"/>
</dbReference>
<organism evidence="2 3">
    <name type="scientific">Roseicyclus marinus</name>
    <dbReference type="NCBI Taxonomy" id="2161673"/>
    <lineage>
        <taxon>Bacteria</taxon>
        <taxon>Pseudomonadati</taxon>
        <taxon>Pseudomonadota</taxon>
        <taxon>Alphaproteobacteria</taxon>
        <taxon>Rhodobacterales</taxon>
        <taxon>Roseobacteraceae</taxon>
        <taxon>Roseicyclus</taxon>
    </lineage>
</organism>
<evidence type="ECO:0000313" key="3">
    <source>
        <dbReference type="Proteomes" id="UP001337723"/>
    </source>
</evidence>
<dbReference type="SUPFAM" id="SSF56219">
    <property type="entry name" value="DNase I-like"/>
    <property type="match status" value="1"/>
</dbReference>
<evidence type="ECO:0000259" key="1">
    <source>
        <dbReference type="Pfam" id="PF03372"/>
    </source>
</evidence>
<evidence type="ECO:0000313" key="2">
    <source>
        <dbReference type="EMBL" id="BDW86299.1"/>
    </source>
</evidence>
<dbReference type="InterPro" id="IPR005135">
    <property type="entry name" value="Endo/exonuclease/phosphatase"/>
</dbReference>
<dbReference type="Proteomes" id="UP001337723">
    <property type="component" value="Chromosome"/>
</dbReference>
<name>A0AA48H4C0_9RHOB</name>
<keyword evidence="2" id="KW-0378">Hydrolase</keyword>
<sequence length="341" mass="38256">MDARALRIATYNVEWFHELFDDKGRLLDTNAWSGRHNVTRAEQIAGLITVFRAMDADGILVVEAPDVSRHRNGAVALATFAREAGIRAREVCLGFANDTQQEIMLLFDPDVIRARHAPSDLGAPRFDQSFRIDLDVDATEDVVTFSKPPLEMRLDTPLGVMRMIGVHVKSKAPHGARNADQAMKLAIANRRKQLAQCIWLRQRVLAHLDEGEPLILLGDLNDGPGLDVFEDLFGRSGIEIVMGWGEEPERALFDPNAARALERRIIAAPTTARFYIASEGRYISALLDYIMVSPDLRPMARRWRVWHPFEDPDCWENEGLRDALLAASDHFPVTLDLVAEG</sequence>
<dbReference type="InterPro" id="IPR036691">
    <property type="entry name" value="Endo/exonu/phosph_ase_sf"/>
</dbReference>
<dbReference type="KEGG" id="rmai:MACH21_24760"/>
<protein>
    <submittedName>
        <fullName evidence="2">Endonuclease</fullName>
    </submittedName>
</protein>
<keyword evidence="2" id="KW-0255">Endonuclease</keyword>
<keyword evidence="3" id="KW-1185">Reference proteome</keyword>
<accession>A0AA48H4C0</accession>
<dbReference type="AlphaFoldDB" id="A0AA48H4C0"/>
<reference evidence="2 3" key="1">
    <citation type="submission" date="2023-01" db="EMBL/GenBank/DDBJ databases">
        <title>Complete genome sequence of Roseicyclus marinus strain Dej080120_10.</title>
        <authorList>
            <person name="Ueki S."/>
            <person name="Maruyama F."/>
        </authorList>
    </citation>
    <scope>NUCLEOTIDE SEQUENCE [LARGE SCALE GENOMIC DNA]</scope>
    <source>
        <strain evidence="2 3">Dej080120_10</strain>
    </source>
</reference>
<feature type="domain" description="Endonuclease/exonuclease/phosphatase" evidence="1">
    <location>
        <begin position="42"/>
        <end position="330"/>
    </location>
</feature>
<keyword evidence="2" id="KW-0540">Nuclease</keyword>
<dbReference type="EMBL" id="AP027266">
    <property type="protein sequence ID" value="BDW86299.1"/>
    <property type="molecule type" value="Genomic_DNA"/>
</dbReference>
<dbReference type="Gene3D" id="3.60.10.10">
    <property type="entry name" value="Endonuclease/exonuclease/phosphatase"/>
    <property type="match status" value="1"/>
</dbReference>
<dbReference type="Pfam" id="PF03372">
    <property type="entry name" value="Exo_endo_phos"/>
    <property type="match status" value="1"/>
</dbReference>
<gene>
    <name evidence="2" type="ORF">MACH21_24760</name>
</gene>
<proteinExistence type="predicted"/>